<proteinExistence type="inferred from homology"/>
<dbReference type="FunFam" id="1.20.1270.280:FF:000004">
    <property type="entry name" value="Cytoplasmic dynein heavy chain 2"/>
    <property type="match status" value="1"/>
</dbReference>
<keyword evidence="19" id="KW-1185">Reference proteome</keyword>
<keyword evidence="10" id="KW-0243">Dynein</keyword>
<dbReference type="GO" id="GO:0008569">
    <property type="term" value="F:minus-end-directed microtubule motor activity"/>
    <property type="evidence" value="ECO:0007669"/>
    <property type="project" value="InterPro"/>
</dbReference>
<dbReference type="FunFam" id="1.10.8.720:FF:000003">
    <property type="entry name" value="Cytoplasmic dynein heavy chain 2"/>
    <property type="match status" value="1"/>
</dbReference>
<gene>
    <name evidence="18" type="ORF">PFISCL1PPCAC_20240</name>
</gene>
<dbReference type="GO" id="GO:0051293">
    <property type="term" value="P:establishment of spindle localization"/>
    <property type="evidence" value="ECO:0007669"/>
    <property type="project" value="UniProtKB-ARBA"/>
</dbReference>
<dbReference type="Gene3D" id="1.20.1270.280">
    <property type="match status" value="1"/>
</dbReference>
<dbReference type="FunFam" id="3.40.50.300:FF:000071">
    <property type="entry name" value="Cytoplasmic dynein heavy chain 1"/>
    <property type="match status" value="1"/>
</dbReference>
<keyword evidence="7" id="KW-0677">Repeat</keyword>
<evidence type="ECO:0000256" key="12">
    <source>
        <dbReference type="ARBA" id="ARBA00023175"/>
    </source>
</evidence>
<dbReference type="GO" id="GO:0012505">
    <property type="term" value="C:endomembrane system"/>
    <property type="evidence" value="ECO:0007669"/>
    <property type="project" value="UniProtKB-ARBA"/>
</dbReference>
<comment type="caution">
    <text evidence="18">The sequence shown here is derived from an EMBL/GenBank/DDBJ whole genome shotgun (WGS) entry which is preliminary data.</text>
</comment>
<feature type="coiled-coil region" evidence="15">
    <location>
        <begin position="3149"/>
        <end position="3229"/>
    </location>
</feature>
<evidence type="ECO:0000259" key="17">
    <source>
        <dbReference type="SMART" id="SM00382"/>
    </source>
</evidence>
<dbReference type="InterPro" id="IPR054354">
    <property type="entry name" value="DYNC2H1-like_lid"/>
</dbReference>
<dbReference type="InterPro" id="IPR042228">
    <property type="entry name" value="Dynein_linker_3"/>
</dbReference>
<feature type="region of interest" description="Disordered" evidence="16">
    <location>
        <begin position="1"/>
        <end position="27"/>
    </location>
</feature>
<evidence type="ECO:0000256" key="6">
    <source>
        <dbReference type="ARBA" id="ARBA00022701"/>
    </source>
</evidence>
<dbReference type="Gene3D" id="1.20.140.100">
    <property type="entry name" value="Dynein heavy chain, N-terminal domain 2"/>
    <property type="match status" value="1"/>
</dbReference>
<dbReference type="FunFam" id="1.20.920.30:FF:000024">
    <property type="entry name" value="Dynein heavy chain, cytosolic, putative"/>
    <property type="match status" value="1"/>
</dbReference>
<organism evidence="18 19">
    <name type="scientific">Pristionchus fissidentatus</name>
    <dbReference type="NCBI Taxonomy" id="1538716"/>
    <lineage>
        <taxon>Eukaryota</taxon>
        <taxon>Metazoa</taxon>
        <taxon>Ecdysozoa</taxon>
        <taxon>Nematoda</taxon>
        <taxon>Chromadorea</taxon>
        <taxon>Rhabditida</taxon>
        <taxon>Rhabditina</taxon>
        <taxon>Diplogasteromorpha</taxon>
        <taxon>Diplogasteroidea</taxon>
        <taxon>Neodiplogasteridae</taxon>
        <taxon>Pristionchus</taxon>
    </lineage>
</organism>
<feature type="domain" description="AAA+ ATPase" evidence="17">
    <location>
        <begin position="2534"/>
        <end position="2684"/>
    </location>
</feature>
<evidence type="ECO:0000256" key="2">
    <source>
        <dbReference type="ARBA" id="ARBA00008887"/>
    </source>
</evidence>
<dbReference type="Gene3D" id="1.10.472.130">
    <property type="match status" value="1"/>
</dbReference>
<dbReference type="GO" id="GO:0005874">
    <property type="term" value="C:microtubule"/>
    <property type="evidence" value="ECO:0007669"/>
    <property type="project" value="UniProtKB-KW"/>
</dbReference>
<dbReference type="FunFam" id="3.20.180.20:FF:000002">
    <property type="entry name" value="Cytoplasmic dynein heavy chain 1"/>
    <property type="match status" value="1"/>
</dbReference>
<dbReference type="Pfam" id="PF12781">
    <property type="entry name" value="AAA_9"/>
    <property type="match status" value="1"/>
</dbReference>
<dbReference type="Gene3D" id="3.10.490.20">
    <property type="match status" value="1"/>
</dbReference>
<evidence type="ECO:0000256" key="7">
    <source>
        <dbReference type="ARBA" id="ARBA00022737"/>
    </source>
</evidence>
<dbReference type="InterPro" id="IPR043160">
    <property type="entry name" value="Dynein_C_barrel"/>
</dbReference>
<dbReference type="FunFam" id="3.40.50.300:FF:000373">
    <property type="entry name" value="Cytoplasmic dynein heavy chain 2"/>
    <property type="match status" value="1"/>
</dbReference>
<dbReference type="FunFam" id="1.20.920.20:FF:000002">
    <property type="entry name" value="Cytoplasmic dynein 1 heavy chain"/>
    <property type="match status" value="1"/>
</dbReference>
<comment type="similarity">
    <text evidence="2">Belongs to the dynein heavy chain family.</text>
</comment>
<dbReference type="InterPro" id="IPR026983">
    <property type="entry name" value="DHC"/>
</dbReference>
<dbReference type="Gene3D" id="1.20.58.1120">
    <property type="match status" value="1"/>
</dbReference>
<dbReference type="Pfam" id="PF08385">
    <property type="entry name" value="DHC_N1"/>
    <property type="match status" value="1"/>
</dbReference>
<dbReference type="GO" id="GO:0005858">
    <property type="term" value="C:axonemal dynein complex"/>
    <property type="evidence" value="ECO:0007669"/>
    <property type="project" value="TreeGrafter"/>
</dbReference>
<protein>
    <recommendedName>
        <fullName evidence="4">Dynein heavy chain, cytoplasmic</fullName>
    </recommendedName>
    <alternativeName>
        <fullName evidence="14">Dynein heavy chain, cytosolic</fullName>
    </alternativeName>
</protein>
<evidence type="ECO:0000256" key="16">
    <source>
        <dbReference type="SAM" id="MobiDB-lite"/>
    </source>
</evidence>
<feature type="domain" description="AAA+ ATPase" evidence="17">
    <location>
        <begin position="2171"/>
        <end position="2322"/>
    </location>
</feature>
<dbReference type="GO" id="GO:0048469">
    <property type="term" value="P:cell maturation"/>
    <property type="evidence" value="ECO:0007669"/>
    <property type="project" value="UniProtKB-ARBA"/>
</dbReference>
<evidence type="ECO:0000256" key="9">
    <source>
        <dbReference type="ARBA" id="ARBA00022840"/>
    </source>
</evidence>
<keyword evidence="5" id="KW-0963">Cytoplasm</keyword>
<feature type="non-terminal residue" evidence="18">
    <location>
        <position position="1"/>
    </location>
</feature>
<dbReference type="Gene3D" id="1.10.8.720">
    <property type="entry name" value="Region D6 of dynein motor"/>
    <property type="match status" value="1"/>
</dbReference>
<dbReference type="GO" id="GO:0045505">
    <property type="term" value="F:dynein intermediate chain binding"/>
    <property type="evidence" value="ECO:0007669"/>
    <property type="project" value="InterPro"/>
</dbReference>
<dbReference type="Pfam" id="PF12774">
    <property type="entry name" value="AAA_6"/>
    <property type="match status" value="1"/>
</dbReference>
<dbReference type="InterPro" id="IPR035706">
    <property type="entry name" value="AAA_9"/>
</dbReference>
<keyword evidence="8" id="KW-0547">Nucleotide-binding</keyword>
<accession>A0AAV5WE14</accession>
<dbReference type="Pfam" id="PF12777">
    <property type="entry name" value="MT"/>
    <property type="match status" value="1"/>
</dbReference>
<feature type="domain" description="AAA+ ATPase" evidence="17">
    <location>
        <begin position="2877"/>
        <end position="3043"/>
    </location>
</feature>
<dbReference type="Pfam" id="PF08393">
    <property type="entry name" value="DHC_N2"/>
    <property type="match status" value="1"/>
</dbReference>
<evidence type="ECO:0000256" key="11">
    <source>
        <dbReference type="ARBA" id="ARBA00023054"/>
    </source>
</evidence>
<dbReference type="InterPro" id="IPR042219">
    <property type="entry name" value="AAA_lid_11_sf"/>
</dbReference>
<evidence type="ECO:0000313" key="18">
    <source>
        <dbReference type="EMBL" id="GMT28943.1"/>
    </source>
</evidence>
<evidence type="ECO:0000256" key="5">
    <source>
        <dbReference type="ARBA" id="ARBA00022490"/>
    </source>
</evidence>
<dbReference type="Pfam" id="PF22597">
    <property type="entry name" value="DYN_lid"/>
    <property type="match status" value="1"/>
</dbReference>
<keyword evidence="12" id="KW-0505">Motor protein</keyword>
<dbReference type="FunFam" id="1.20.58.1120:FF:000013">
    <property type="entry name" value="Dynein heavy chain-like protein"/>
    <property type="match status" value="1"/>
</dbReference>
<evidence type="ECO:0000256" key="14">
    <source>
        <dbReference type="ARBA" id="ARBA00033439"/>
    </source>
</evidence>
<dbReference type="GO" id="GO:0005938">
    <property type="term" value="C:cell cortex"/>
    <property type="evidence" value="ECO:0007669"/>
    <property type="project" value="UniProtKB-ARBA"/>
</dbReference>
<dbReference type="PANTHER" id="PTHR46532">
    <property type="entry name" value="MALE FERTILITY FACTOR KL5"/>
    <property type="match status" value="1"/>
</dbReference>
<evidence type="ECO:0000256" key="1">
    <source>
        <dbReference type="ARBA" id="ARBA00004245"/>
    </source>
</evidence>
<dbReference type="Gene3D" id="1.20.920.20">
    <property type="match status" value="1"/>
</dbReference>
<evidence type="ECO:0000256" key="4">
    <source>
        <dbReference type="ARBA" id="ARBA00022197"/>
    </source>
</evidence>
<keyword evidence="11 15" id="KW-0175">Coiled coil</keyword>
<dbReference type="EMBL" id="BTSY01000005">
    <property type="protein sequence ID" value="GMT28943.1"/>
    <property type="molecule type" value="Genomic_DNA"/>
</dbReference>
<name>A0AAV5WE14_9BILA</name>
<dbReference type="FunFam" id="1.20.140.100:FF:000002">
    <property type="entry name" value="Cytoplasmic dynein heavy chain 1"/>
    <property type="match status" value="1"/>
</dbReference>
<feature type="coiled-coil region" evidence="15">
    <location>
        <begin position="831"/>
        <end position="858"/>
    </location>
</feature>
<sequence length="4570" mass="519516">NRSSVDHRRAWVRMESGGESSTSVASAPIPEPQVSLAQKDDVYAYVKAASLALLAETRASELEDALKRDDSLTKFISDSQANVLAIEKTTTIRDSQDGEEDVIVSFNVRNEVEYKTERSTQVVFIKRSGVIEADKPIPDQVRVTVLNEGNPYETLLAILGKAMTPFFKSFTRETSKGERDGDKLVPAVEKSLNEAEVALLHLQQNIDIPEINLVVNPHIAAVIQRANERKEKPKVEDLGGLVDESDFLNALQTGVNRWIKEIQKVTKLERDPSSGTALQEMRFWFNLERALQKIQQKRDSDEVTLTLEALKCGKRFHATVSFDTDTGLKQMMATVADYNQLMKDLPLNELMGATDLEGIGSALVSVFTHLNKKIRQTKYPFMRLVAFIEAISRDVATQVLKVLGNRRLMHISMPEFDQLMISCFLVFSKWDDQVDKVQTSMRELAKKKRDEQFKMSRKMNPIHKKLEGRLGALKNFRRSHEQLRTVIGRVLRQYAAAAADGSDGAAAVPVGGITADGDSASDAVHAAYEIVKEVDCLDVSPEGSGCWDAAVRRYDDQIERVETAITARLRDQLGAAKNAKEMFAIFSRYNALFVRPHIRGAIREYQTQLIARVKEDIEALQAKFTKSYEKRQEVMTSTHDIPPFSDRIIWIKQIERQLSLYMKRVEDVLGKGWESHVDGRHLKTLGDNFRSKLNTLPLFESWVAAVQTKDLATPGRIFSIEKVTRNGKTVLQLKVNFSKDTIVLHKEVRNLKGMNFRIPMKIVNAAHQASQHYPFATSLLESMRTYENMNTRLSQREGIDILMATYKREIQSIIAEGNVLTWESFKIEPYVMKMADAINNYEDKVEELMEVIDRIDSHKAALETCQYAVHVVEGHLSSLQKAVDQLSLGNYSNLNIWVERLDKELETTLADRVQEAIRLWTVVFENGEEAEEARENNIPLPTIVPVLIEVRLTAQTIYISPTMEDAKAALLGQLYEWHAVVTGQARISSTRFQLAIEQASKKTYKEVLAKLPNGLEVLNQAFNTIEKLTREVDEYVAEWLRYQALWDLQADTIYDKLGTDVSKWMRTLVEIRKSRATFDTQDTRKEMFPVLVDYAKVQSKVTLKYDYWHKEVLHKFGSMLGGEMHSFFDNISKWRGELEGQGVDSASTSDAVALITYVQTLKKQTKVGEEQVEQFRAAQRLLSQQRFQFPGSWLYAENIEGEWSALSDILSRKDSAIQSQISNLQTKIKEEDELVEKRMTETLQEWDKAKPVEGAQRPVEALASLQQYESKLEKLKEDREKMRKARNALDMPDRAPLDADKLSVAGEELADLKGVWQALSPIYEQIDEMKEKTWLSVQPRKLRQTLDELVNQLKHLPVKYKSYKSYEYAKQMMHNYSKMNMLVVELKSEALKERHWRQMMKELRVNWNLQELTLGQVWDADIQRHEHSIKQILLVAQGELALEEFLKQMREYWQSYEVELVNYQNKTRLIKGWDDLFNKLKEHQNSLAAMKLSPYYKQFEEDALSWEERLNRISAMFDVWIDVQRRWVYLEGLFTGSADIATLLPNESARFSSISTEFVALMKKVTAAPRILDVVHMQGTQRLLERLADMLAKIQKALGEYLERERSSFPRFYFVGDEDLLEIMGNSKDVSRLQKHLKKMFAGVNAIEINEEDKTIASLLSREGEKVALATSVVTNGVRINEWLRALENEMRHTLARSLTAALVYLTKMNSDDINVEEYTQWLDQFPSQIVCMAADVWWSNQVEITLADGKDASSVETAVNNMLRLLADCVLKDQPVLRRKKMEFLITELVHKRDTCRALVAQGVTNNQDFAWLKVMRFYMDPKQTDATRCCIVKMANAHFHYGFEYLGMQERLVRTPLTDRCYLTMTQALHLRMGGSPFGPAGTGKTESVKALGHQLGRFVLVFNCDETFDFQAMGRILVGLCQVGAWGCFDEFNRLEERMLSAVSQQIQTIQEAVRGGGEMQVDLVGKRLNVNANIGIFITMNPGYSGRSNLPDNLKALFRSLAMTQPDRQLIAQVMLFSQGFRSAETLANKIVPLFILCKEQLSSQCHYDFGLRALKYVLVSAGNIKRERLAKDGESSLDDADEQKMLIQSVCETLVPKLVSEDIVLLHSLLNDVFPSVQYTPNDMTELRQHIAVVCEEQFVCHSDIEGELGGGWVQKVLQLYQITNLNHGLMLVGASGSGKTTAWKVLLKALERWEKVDGVAHVIDAKAMSKDDLYGVMDPNTREWTDGLFTSIIRRIIDNVRGETSRRQWVIFDGDVDPEWVENLNSVLDDNKLLTLPNGERLAIPPNVRIIFEVADLKYATLATVSRCGMVWFSEEVVTTEMLLTGYLNRLKCLSVENEAYTALDAATPSRAISIQRMAASALSSHLSIDGLVALALEFALERIEHIMTATSQRLLSSFFAMMNYSVRTIIDHDSNMFDFPLPTEQIEQYVCRSMLCNLVWAFSGDTKWKGRQEMSDFVRKTTTLQLPPNEQVPIVDYQVTLSGDWQPWLSKVPQIEVESHRVASSDLVVPTVDTVRHEMLLSAWLSEHKPLVLCGPPGSGKTMTLLAALRSQQDMDVVNVNFSSSTTPELLMQTLDHYCEYRRTPNGVVLAPVQLSRWLVVFCDEINLPSPDKYGTQRVISFLRQLVQMNGFYRTSDHSWVSLERVQFVGACNPPTDAGRHPMTLRFLRHVPIVYVDYPAQQSLVQIYGTFNRAMLKMQPGVRSLSEALTNAMVDVYHQSQEHLTSDIQPHYVYSPRELTRWVRGIAEAIAPLDGLSPADLVRLWAHEALRLFQDRLVLEEERKWTDELIDGTAEKYFNSTCDLSETLRRPILYSCWLSKHYLPVSRDQLKEYVWARLKGFYEEELDVQLVLFDQMLDHVLRIDRIYRQPQGHLLLIGTSGSGKTTLSRFVAWLNGLSVVQLKVHSKYTAADFDEDMRSVLRRAGCKNEKICFIMDESNMLETGFLERLNTLLANGEVPGLFEGDEHTTLMSQIKEGAQRQGLMLDSHDELYKWFTMQVMRNLHVVFTMNPCESGLRDRAATSPALFNRCVLNWAGDWSDNTLYQVGCELTQMLDMECADYEAPLGLPPACELLSSPPTYREAVINTLVHAHKAVKKLNEQENKRGRRTTAVTPRHFLDLIKHYTKLLHEKRRELEEEKVHLNIGLNKISETEEQVKELQKSLTLKSKELEEKKSAANAKLKEMLGDQQKAEEEKRLSEQLQKELAAQLEQIGLKKEEVQKDLSQVEPAVEEAQAAVKGIRKQTLVEVRSMASPPAGVKLALEAICLLLGETVGSDWKAIRGVMVKDDFMPRILSFDTDSLKPDLIKQMEKYSNNPDFDYEKINRASQACGPMVKWCKAQLLYSDMLHKVEPLRNELNRLETDANKKTKQGEDVKERISRLEHSISAYKEEYAQLIGQAEHIKSDLASVEEKVMRSTQLLTSLRTEFVRWSASRDSFSQHMETLIGDALLSAAFLSYSGYLDQQLRDVLFTRWTEHTQKAGIRFRPDIARIEYLSTADERIQWNKNGLPVDDLCTENAIMLHRFNRYPLIIDPSGQAVEFLMKEFAHKNIQKTSFLDDSFRKNLESALRFGNSLLVQDVESYDAIVNPVLNREVKRTGGRVLITIGDQDIDLSPAFQIFLITRDASAEFAADVCSRVTFVNFTVTSSSLASQCLNQTLRSERPDVDKKRSDLLKLQGEFAVRLRQLEKALLAALNESKGKILDDNSVIATLEKLKTEAQEIATKAAETEKVMAEVDAVSAQYQPLAAACSQIYHTLEQLNEVHFLYQYSLDFLLDMFTTALKSDDLEGDHSQRLTQITATLFKTVYSRVARGMLHTDKLLLALLLMRIRLRGVPNEKAYDAEWDVLLGRAELYSSKPKAPSSSPPSSLQPEIVANFTRIQHLPAFQKMWSKMDGSKMERWMGLDNPEMEVPTLWEDVEGKMTEQGALLHSVLVVWCGRPDRLLAAVHRLVSAAFGEAFFEGDTLLKLEKMVESEVASSQPILFCSATGFDASTRVEDLAVEEKKELTAIAIGSAEGFSQAEKALASSSKSGRWLLLKNVHLAPSWLGQLEKRLHTLKPHPAFRLFMTAEIHPKLPSSVLRASRLVVMEPATGLKASVLRSLSSIPAQRMSKGPAERSRLYLLVCWLHALVQERLRYAPLGWAHAYEFSEADLRVACDTLDTAVDAVAQGRANVAPDRLPWKTLLTLFSQCIYGGKIDNAFDQTLLDCMLEQIFTAKSFEPDHKLITRYDGEDALKVPDASRRDVLLDWADKMHSAQLPSWLGLPNNAEKVLLQHRADKLLKNMLAVADDELAFAVVGDDGTEAVKPQWMAQLIDLADLWLKKLPKQLTRMKRTVENIKDPLFRFFEREVNLGANLIGRIRSDLIDVMAVCRQEKKQSNETRALIGYLQKGQVPTHWMQYTVPRETSLKEWLSDLAERMKQLSRVATSGSLRNEEVWLGGVFTAEAFITATRQQVAQMNTWSLEQLHLHVHLGRSQAKDVFRVTGMQLRGARSLGGNKLELSDEVSSPIDVVEMAWRLEPAEGAKIPLYLYGERRQLVASLCFQVADPTSFYQRGVALAANANL</sequence>
<feature type="domain" description="AAA+ ATPase" evidence="17">
    <location>
        <begin position="1876"/>
        <end position="2011"/>
    </location>
</feature>
<dbReference type="Gene3D" id="1.10.287.2620">
    <property type="match status" value="1"/>
</dbReference>
<dbReference type="InterPro" id="IPR043157">
    <property type="entry name" value="Dynein_AAA1S"/>
</dbReference>
<dbReference type="Pfam" id="PF18198">
    <property type="entry name" value="AAA_lid_11"/>
    <property type="match status" value="1"/>
</dbReference>
<dbReference type="Proteomes" id="UP001432322">
    <property type="component" value="Unassembled WGS sequence"/>
</dbReference>
<dbReference type="GO" id="GO:0051642">
    <property type="term" value="P:centrosome localization"/>
    <property type="evidence" value="ECO:0007669"/>
    <property type="project" value="UniProtKB-ARBA"/>
</dbReference>
<evidence type="ECO:0000313" key="19">
    <source>
        <dbReference type="Proteomes" id="UP001432322"/>
    </source>
</evidence>
<dbReference type="SMART" id="SM00382">
    <property type="entry name" value="AAA"/>
    <property type="match status" value="4"/>
</dbReference>
<dbReference type="GO" id="GO:0005524">
    <property type="term" value="F:ATP binding"/>
    <property type="evidence" value="ECO:0007669"/>
    <property type="project" value="UniProtKB-KW"/>
</dbReference>
<dbReference type="FunFam" id="1.10.472.130:FF:000002">
    <property type="entry name" value="Cytoplasmic dynein heavy chain 1"/>
    <property type="match status" value="1"/>
</dbReference>
<keyword evidence="6" id="KW-0493">Microtubule</keyword>
<dbReference type="InterPro" id="IPR004273">
    <property type="entry name" value="Dynein_heavy_D6_P-loop"/>
</dbReference>
<dbReference type="InterPro" id="IPR024317">
    <property type="entry name" value="Dynein_heavy_chain_D4_dom"/>
</dbReference>
<dbReference type="Pfam" id="PF12780">
    <property type="entry name" value="AAA_8"/>
    <property type="match status" value="1"/>
</dbReference>
<dbReference type="PANTHER" id="PTHR46532:SF4">
    <property type="entry name" value="AAA+ ATPASE DOMAIN-CONTAINING PROTEIN"/>
    <property type="match status" value="1"/>
</dbReference>
<dbReference type="FunFam" id="1.10.287.2620:FF:000001">
    <property type="entry name" value="Cytoplasmic dynein heavy chain 1"/>
    <property type="match status" value="1"/>
</dbReference>
<keyword evidence="9" id="KW-0067">ATP-binding</keyword>
<keyword evidence="13" id="KW-0206">Cytoskeleton</keyword>
<feature type="coiled-coil region" evidence="15">
    <location>
        <begin position="1577"/>
        <end position="1604"/>
    </location>
</feature>
<dbReference type="Gene3D" id="1.10.8.710">
    <property type="match status" value="1"/>
</dbReference>
<dbReference type="GO" id="GO:0050793">
    <property type="term" value="P:regulation of developmental process"/>
    <property type="evidence" value="ECO:0007669"/>
    <property type="project" value="UniProtKB-ARBA"/>
</dbReference>
<dbReference type="InterPro" id="IPR041228">
    <property type="entry name" value="Dynein_C"/>
</dbReference>
<comment type="subunit">
    <text evidence="3">Consists of at least two heavy chains and a number of intermediate and light chains.</text>
</comment>
<dbReference type="Pfam" id="PF12775">
    <property type="entry name" value="AAA_7"/>
    <property type="match status" value="1"/>
</dbReference>
<dbReference type="GO" id="GO:1904115">
    <property type="term" value="C:axon cytoplasm"/>
    <property type="evidence" value="ECO:0007669"/>
    <property type="project" value="GOC"/>
</dbReference>
<dbReference type="Pfam" id="PF03028">
    <property type="entry name" value="Dynein_heavy"/>
    <property type="match status" value="1"/>
</dbReference>
<evidence type="ECO:0000256" key="8">
    <source>
        <dbReference type="ARBA" id="ARBA00022741"/>
    </source>
</evidence>
<dbReference type="Gene3D" id="3.20.180.20">
    <property type="entry name" value="Dynein heavy chain, N-terminal domain 2"/>
    <property type="match status" value="1"/>
</dbReference>
<dbReference type="Gene3D" id="1.20.920.30">
    <property type="match status" value="1"/>
</dbReference>
<dbReference type="Pfam" id="PF18199">
    <property type="entry name" value="Dynein_C"/>
    <property type="match status" value="1"/>
</dbReference>
<dbReference type="GO" id="GO:0008090">
    <property type="term" value="P:retrograde axonal transport"/>
    <property type="evidence" value="ECO:0007669"/>
    <property type="project" value="UniProtKB-ARBA"/>
</dbReference>
<dbReference type="InterPro" id="IPR042222">
    <property type="entry name" value="Dynein_2_N"/>
</dbReference>
<dbReference type="GO" id="GO:0000776">
    <property type="term" value="C:kinetochore"/>
    <property type="evidence" value="ECO:0007669"/>
    <property type="project" value="UniProtKB-ARBA"/>
</dbReference>
<dbReference type="SUPFAM" id="SSF52540">
    <property type="entry name" value="P-loop containing nucleoside triphosphate hydrolases"/>
    <property type="match status" value="4"/>
</dbReference>
<dbReference type="FunFam" id="3.10.490.20:FF:000004">
    <property type="entry name" value="Cytoplasmic dynein heavy chain 2"/>
    <property type="match status" value="1"/>
</dbReference>
<feature type="coiled-coil region" evidence="15">
    <location>
        <begin position="3357"/>
        <end position="3419"/>
    </location>
</feature>
<dbReference type="Gene3D" id="1.10.8.1220">
    <property type="match status" value="1"/>
</dbReference>
<dbReference type="Gene3D" id="3.40.50.300">
    <property type="entry name" value="P-loop containing nucleotide triphosphate hydrolases"/>
    <property type="match status" value="5"/>
</dbReference>
<dbReference type="FunFam" id="3.40.50.300:FF:000517">
    <property type="entry name" value="Cytoplasmic dynein heavy chain 1"/>
    <property type="match status" value="1"/>
</dbReference>
<reference evidence="18" key="1">
    <citation type="submission" date="2023-10" db="EMBL/GenBank/DDBJ databases">
        <title>Genome assembly of Pristionchus species.</title>
        <authorList>
            <person name="Yoshida K."/>
            <person name="Sommer R.J."/>
        </authorList>
    </citation>
    <scope>NUCLEOTIDE SEQUENCE</scope>
    <source>
        <strain evidence="18">RS5133</strain>
    </source>
</reference>
<dbReference type="InterPro" id="IPR013602">
    <property type="entry name" value="Dynein_heavy_linker"/>
</dbReference>
<comment type="subcellular location">
    <subcellularLocation>
        <location evidence="1">Cytoplasm</location>
        <location evidence="1">Cytoskeleton</location>
    </subcellularLocation>
</comment>
<evidence type="ECO:0000256" key="10">
    <source>
        <dbReference type="ARBA" id="ARBA00023017"/>
    </source>
</evidence>
<dbReference type="InterPro" id="IPR003593">
    <property type="entry name" value="AAA+_ATPase"/>
</dbReference>
<dbReference type="InterPro" id="IPR024743">
    <property type="entry name" value="Dynein_HC_stalk"/>
</dbReference>
<evidence type="ECO:0000256" key="15">
    <source>
        <dbReference type="SAM" id="Coils"/>
    </source>
</evidence>
<evidence type="ECO:0000256" key="13">
    <source>
        <dbReference type="ARBA" id="ARBA00023212"/>
    </source>
</evidence>
<dbReference type="CDD" id="cd00009">
    <property type="entry name" value="AAA"/>
    <property type="match status" value="2"/>
</dbReference>
<dbReference type="FunFam" id="3.40.50.300:FF:000122">
    <property type="entry name" value="Cytoplasmic dynein 1 heavy chain"/>
    <property type="match status" value="1"/>
</dbReference>
<dbReference type="InterPro" id="IPR041466">
    <property type="entry name" value="Dynein_AAA5_ext"/>
</dbReference>
<dbReference type="GO" id="GO:0051959">
    <property type="term" value="F:dynein light intermediate chain binding"/>
    <property type="evidence" value="ECO:0007669"/>
    <property type="project" value="InterPro"/>
</dbReference>
<evidence type="ECO:0000256" key="3">
    <source>
        <dbReference type="ARBA" id="ARBA00011655"/>
    </source>
</evidence>
<dbReference type="InterPro" id="IPR035699">
    <property type="entry name" value="AAA_6"/>
</dbReference>
<dbReference type="InterPro" id="IPR041658">
    <property type="entry name" value="AAA_lid_11"/>
</dbReference>
<dbReference type="InterPro" id="IPR027417">
    <property type="entry name" value="P-loop_NTPase"/>
</dbReference>
<dbReference type="Pfam" id="PF17852">
    <property type="entry name" value="Dynein_AAA_lid"/>
    <property type="match status" value="1"/>
</dbReference>
<dbReference type="InterPro" id="IPR013594">
    <property type="entry name" value="Dynein_heavy_tail"/>
</dbReference>
<dbReference type="Gene3D" id="6.10.140.1060">
    <property type="match status" value="1"/>
</dbReference>
<dbReference type="FunFam" id="1.10.8.710:FF:000005">
    <property type="entry name" value="Cytoplasmic dynein heavy chain 1"/>
    <property type="match status" value="1"/>
</dbReference>
<dbReference type="GO" id="GO:0051235">
    <property type="term" value="P:maintenance of location"/>
    <property type="evidence" value="ECO:0007669"/>
    <property type="project" value="UniProtKB-ARBA"/>
</dbReference>
<dbReference type="GO" id="GO:0072384">
    <property type="term" value="P:organelle transport along microtubule"/>
    <property type="evidence" value="ECO:0007669"/>
    <property type="project" value="UniProtKB-ARBA"/>
</dbReference>